<dbReference type="EMBL" id="PJEO01000057">
    <property type="protein sequence ID" value="PKQ43527.1"/>
    <property type="molecule type" value="Genomic_DNA"/>
</dbReference>
<feature type="transmembrane region" description="Helical" evidence="1">
    <location>
        <begin position="7"/>
        <end position="29"/>
    </location>
</feature>
<evidence type="ECO:0008006" key="4">
    <source>
        <dbReference type="Google" id="ProtNLM"/>
    </source>
</evidence>
<organism evidence="2 3">
    <name type="scientific">Confluentibacter flavum</name>
    <dbReference type="NCBI Taxonomy" id="1909700"/>
    <lineage>
        <taxon>Bacteria</taxon>
        <taxon>Pseudomonadati</taxon>
        <taxon>Bacteroidota</taxon>
        <taxon>Flavobacteriia</taxon>
        <taxon>Flavobacteriales</taxon>
        <taxon>Flavobacteriaceae</taxon>
        <taxon>Confluentibacter</taxon>
    </lineage>
</organism>
<keyword evidence="1" id="KW-1133">Transmembrane helix</keyword>
<gene>
    <name evidence="2" type="ORF">CSW08_17815</name>
</gene>
<feature type="transmembrane region" description="Helical" evidence="1">
    <location>
        <begin position="228"/>
        <end position="247"/>
    </location>
</feature>
<reference evidence="2 3" key="1">
    <citation type="submission" date="2017-12" db="EMBL/GenBank/DDBJ databases">
        <title>Confluentibacter flavum sp. nov., isolated from the saline lake.</title>
        <authorList>
            <person name="Yu L."/>
        </authorList>
    </citation>
    <scope>NUCLEOTIDE SEQUENCE [LARGE SCALE GENOMIC DNA]</scope>
    <source>
        <strain evidence="2 3">3B</strain>
    </source>
</reference>
<feature type="transmembrane region" description="Helical" evidence="1">
    <location>
        <begin position="259"/>
        <end position="278"/>
    </location>
</feature>
<feature type="transmembrane region" description="Helical" evidence="1">
    <location>
        <begin position="134"/>
        <end position="153"/>
    </location>
</feature>
<dbReference type="Proteomes" id="UP000233435">
    <property type="component" value="Unassembled WGS sequence"/>
</dbReference>
<dbReference type="OrthoDB" id="1467772at2"/>
<comment type="caution">
    <text evidence="2">The sequence shown here is derived from an EMBL/GenBank/DDBJ whole genome shotgun (WGS) entry which is preliminary data.</text>
</comment>
<keyword evidence="1" id="KW-0472">Membrane</keyword>
<accession>A0A2N3HEX4</accession>
<sequence>MTMLKKLFDFYINSSIHVALSVFSLTWITLLEYDIPYDTDVLYFVFFSSITGYNFVKYFGISKFHIRLATWLKAIQVFSFFSFLMLCYYILKLNTASLLCIVGFGLVTFFYTMPFLPTRFFIENQYNLRRISGLKVYFIAFVWSGVTVFLPLINNDRSIDGDVVITSIQRFLFVIVLMLPFEIRDLQYDSLKLATIPQKIGVRWTKIIGALLLICFCFLEFFKNNVTLNYLIVLFAIALITMLFVIVSKKNQGIYYSSFFVEGLPILWLIMLLFLNYFN</sequence>
<name>A0A2N3HEX4_9FLAO</name>
<feature type="transmembrane region" description="Helical" evidence="1">
    <location>
        <begin position="97"/>
        <end position="122"/>
    </location>
</feature>
<dbReference type="AlphaFoldDB" id="A0A2N3HEX4"/>
<proteinExistence type="predicted"/>
<feature type="transmembrane region" description="Helical" evidence="1">
    <location>
        <begin position="71"/>
        <end position="91"/>
    </location>
</feature>
<evidence type="ECO:0000313" key="2">
    <source>
        <dbReference type="EMBL" id="PKQ43527.1"/>
    </source>
</evidence>
<keyword evidence="1" id="KW-0812">Transmembrane</keyword>
<keyword evidence="3" id="KW-1185">Reference proteome</keyword>
<feature type="transmembrane region" description="Helical" evidence="1">
    <location>
        <begin position="204"/>
        <end position="222"/>
    </location>
</feature>
<evidence type="ECO:0000313" key="3">
    <source>
        <dbReference type="Proteomes" id="UP000233435"/>
    </source>
</evidence>
<feature type="transmembrane region" description="Helical" evidence="1">
    <location>
        <begin position="41"/>
        <end position="59"/>
    </location>
</feature>
<evidence type="ECO:0000256" key="1">
    <source>
        <dbReference type="SAM" id="Phobius"/>
    </source>
</evidence>
<feature type="transmembrane region" description="Helical" evidence="1">
    <location>
        <begin position="165"/>
        <end position="183"/>
    </location>
</feature>
<protein>
    <recommendedName>
        <fullName evidence="4">Prenyltransferase</fullName>
    </recommendedName>
</protein>